<dbReference type="Gene3D" id="3.40.1190.20">
    <property type="match status" value="1"/>
</dbReference>
<feature type="domain" description="HTH crp-type" evidence="3">
    <location>
        <begin position="13"/>
        <end position="59"/>
    </location>
</feature>
<dbReference type="AlphaFoldDB" id="A0A2I1K1W7"/>
<sequence length="373" mass="41525">MEQLNINEQRVLELVRQDPYLTQAEIGETLNLNRSTVATIIQSLTRKGRIQGRAYVVKDAMNVYCIGGMNIDRNYRLLEPMLPQTSNPVTSSVSVGGVGRNVAENLGRLGMDITLLSVAGNDQDYQFIKQQSEPYINLNKVKLYSDQSTSAYSAILDTEGEMRYALADMSIADQMNREWINEYLSILSNASYIIVDLNVQKEVIEELLNLSKQSGAKLIIVPVSGPKMSHLPQRLDGLDWLIVNQDESEVYFNLEAGQESTEQLAHRWLDCGVQHVVITSGKRPTVYTNQQEEYLAIQPPLQPNVVDVTGAGDSNAAGIIYGCIHGLSAQESIELGMTNAYHTVATHQTVRSDLSATQLKEERELLFETKKGN</sequence>
<dbReference type="PROSITE" id="PS00583">
    <property type="entry name" value="PFKB_KINASES_1"/>
    <property type="match status" value="1"/>
</dbReference>
<keyword evidence="1" id="KW-0808">Transferase</keyword>
<dbReference type="InterPro" id="IPR012318">
    <property type="entry name" value="HTH_CRP"/>
</dbReference>
<dbReference type="Proteomes" id="UP000234384">
    <property type="component" value="Unassembled WGS sequence"/>
</dbReference>
<dbReference type="GO" id="GO:0003677">
    <property type="term" value="F:DNA binding"/>
    <property type="evidence" value="ECO:0007669"/>
    <property type="project" value="InterPro"/>
</dbReference>
<evidence type="ECO:0000313" key="5">
    <source>
        <dbReference type="Proteomes" id="UP000234384"/>
    </source>
</evidence>
<dbReference type="EMBL" id="PKHE01000007">
    <property type="protein sequence ID" value="PKY89545.1"/>
    <property type="molecule type" value="Genomic_DNA"/>
</dbReference>
<reference evidence="4 5" key="1">
    <citation type="submission" date="2017-12" db="EMBL/GenBank/DDBJ databases">
        <title>Phylogenetic diversity of female urinary microbiome.</title>
        <authorList>
            <person name="Thomas-White K."/>
            <person name="Wolfe A.J."/>
        </authorList>
    </citation>
    <scope>NUCLEOTIDE SEQUENCE [LARGE SCALE GENOMIC DNA]</scope>
    <source>
        <strain evidence="4 5">UMB0898</strain>
    </source>
</reference>
<dbReference type="InterPro" id="IPR002173">
    <property type="entry name" value="Carboh/pur_kinase_PfkB_CS"/>
</dbReference>
<dbReference type="GO" id="GO:0004730">
    <property type="term" value="F:pseudouridylate synthase activity"/>
    <property type="evidence" value="ECO:0007669"/>
    <property type="project" value="TreeGrafter"/>
</dbReference>
<comment type="caution">
    <text evidence="4">The sequence shown here is derived from an EMBL/GenBank/DDBJ whole genome shotgun (WGS) entry which is preliminary data.</text>
</comment>
<dbReference type="PANTHER" id="PTHR42909:SF4">
    <property type="entry name" value="CARBOHYDRATE KINASE, PFKB FAMILY"/>
    <property type="match status" value="1"/>
</dbReference>
<dbReference type="InterPro" id="IPR029056">
    <property type="entry name" value="Ribokinase-like"/>
</dbReference>
<dbReference type="Pfam" id="PF00294">
    <property type="entry name" value="PfkB"/>
    <property type="match status" value="1"/>
</dbReference>
<dbReference type="OrthoDB" id="9806249at2"/>
<dbReference type="InterPro" id="IPR036390">
    <property type="entry name" value="WH_DNA-bd_sf"/>
</dbReference>
<dbReference type="Gene3D" id="1.10.10.10">
    <property type="entry name" value="Winged helix-like DNA-binding domain superfamily/Winged helix DNA-binding domain"/>
    <property type="match status" value="1"/>
</dbReference>
<gene>
    <name evidence="4" type="ORF">CYJ57_04060</name>
</gene>
<dbReference type="SMART" id="SM00419">
    <property type="entry name" value="HTH_CRP"/>
    <property type="match status" value="1"/>
</dbReference>
<proteinExistence type="predicted"/>
<accession>A0A2I1K1W7</accession>
<dbReference type="GO" id="GO:0016798">
    <property type="term" value="F:hydrolase activity, acting on glycosyl bonds"/>
    <property type="evidence" value="ECO:0007669"/>
    <property type="project" value="TreeGrafter"/>
</dbReference>
<name>A0A2I1K1W7_9LACT</name>
<dbReference type="PROSITE" id="PS00584">
    <property type="entry name" value="PFKB_KINASES_2"/>
    <property type="match status" value="1"/>
</dbReference>
<dbReference type="SUPFAM" id="SSF46785">
    <property type="entry name" value="Winged helix' DNA-binding domain"/>
    <property type="match status" value="1"/>
</dbReference>
<dbReference type="GO" id="GO:0006355">
    <property type="term" value="P:regulation of DNA-templated transcription"/>
    <property type="evidence" value="ECO:0007669"/>
    <property type="project" value="InterPro"/>
</dbReference>
<dbReference type="InterPro" id="IPR036388">
    <property type="entry name" value="WH-like_DNA-bd_sf"/>
</dbReference>
<evidence type="ECO:0000313" key="4">
    <source>
        <dbReference type="EMBL" id="PKY89545.1"/>
    </source>
</evidence>
<dbReference type="GO" id="GO:0005737">
    <property type="term" value="C:cytoplasm"/>
    <property type="evidence" value="ECO:0007669"/>
    <property type="project" value="TreeGrafter"/>
</dbReference>
<dbReference type="InterPro" id="IPR011611">
    <property type="entry name" value="PfkB_dom"/>
</dbReference>
<dbReference type="GO" id="GO:0016301">
    <property type="term" value="F:kinase activity"/>
    <property type="evidence" value="ECO:0007669"/>
    <property type="project" value="UniProtKB-KW"/>
</dbReference>
<dbReference type="RefSeq" id="WP_101954175.1">
    <property type="nucleotide sequence ID" value="NZ_PKHE01000007.1"/>
</dbReference>
<keyword evidence="2 4" id="KW-0418">Kinase</keyword>
<evidence type="ECO:0000259" key="3">
    <source>
        <dbReference type="SMART" id="SM00419"/>
    </source>
</evidence>
<dbReference type="Pfam" id="PF13412">
    <property type="entry name" value="HTH_24"/>
    <property type="match status" value="1"/>
</dbReference>
<protein>
    <submittedName>
        <fullName evidence="4">PfkB family carbohydrate kinase</fullName>
    </submittedName>
</protein>
<evidence type="ECO:0000256" key="2">
    <source>
        <dbReference type="ARBA" id="ARBA00022777"/>
    </source>
</evidence>
<dbReference type="SUPFAM" id="SSF53613">
    <property type="entry name" value="Ribokinase-like"/>
    <property type="match status" value="1"/>
</dbReference>
<dbReference type="CDD" id="cd01941">
    <property type="entry name" value="YeiC_kinase_like"/>
    <property type="match status" value="1"/>
</dbReference>
<dbReference type="PANTHER" id="PTHR42909">
    <property type="entry name" value="ZGC:136858"/>
    <property type="match status" value="1"/>
</dbReference>
<evidence type="ECO:0000256" key="1">
    <source>
        <dbReference type="ARBA" id="ARBA00022679"/>
    </source>
</evidence>
<organism evidence="4 5">
    <name type="scientific">Falseniella ignava</name>
    <dbReference type="NCBI Taxonomy" id="137730"/>
    <lineage>
        <taxon>Bacteria</taxon>
        <taxon>Bacillati</taxon>
        <taxon>Bacillota</taxon>
        <taxon>Bacilli</taxon>
        <taxon>Lactobacillales</taxon>
        <taxon>Aerococcaceae</taxon>
        <taxon>Falseniella</taxon>
    </lineage>
</organism>